<keyword evidence="1" id="KW-0472">Membrane</keyword>
<proteinExistence type="predicted"/>
<protein>
    <submittedName>
        <fullName evidence="2">Uncharacterized protein</fullName>
    </submittedName>
</protein>
<dbReference type="EMBL" id="CADCWF010000102">
    <property type="protein sequence ID" value="CAA9549955.1"/>
    <property type="molecule type" value="Genomic_DNA"/>
</dbReference>
<accession>A0A6J4UJY5</accession>
<gene>
    <name evidence="2" type="ORF">AVDCRST_MAG59-1668</name>
</gene>
<evidence type="ECO:0000313" key="2">
    <source>
        <dbReference type="EMBL" id="CAA9549955.1"/>
    </source>
</evidence>
<name>A0A6J4UJY5_9BACT</name>
<feature type="transmembrane region" description="Helical" evidence="1">
    <location>
        <begin position="115"/>
        <end position="136"/>
    </location>
</feature>
<sequence length="176" mass="18082">MAAMTRRAAEVGAASEAGAVEMTAEAAFGGRIRRLAKTSSVALGLIWLLAATRLEAPPAVEVALAAGWATMPTLLWASLRRPVLRYGLIAPSALVGGALLAICLGALPATLLARLGWLLLTAGVWTGGGLGVWFWFRPRCLPVPAALDDPFAPGRWLLVGGHVGLVTVGLLLAAAG</sequence>
<reference evidence="2" key="1">
    <citation type="submission" date="2020-02" db="EMBL/GenBank/DDBJ databases">
        <authorList>
            <person name="Meier V. D."/>
        </authorList>
    </citation>
    <scope>NUCLEOTIDE SEQUENCE</scope>
    <source>
        <strain evidence="2">AVDCRST_MAG59</strain>
    </source>
</reference>
<organism evidence="2">
    <name type="scientific">uncultured Thermomicrobiales bacterium</name>
    <dbReference type="NCBI Taxonomy" id="1645740"/>
    <lineage>
        <taxon>Bacteria</taxon>
        <taxon>Pseudomonadati</taxon>
        <taxon>Thermomicrobiota</taxon>
        <taxon>Thermomicrobia</taxon>
        <taxon>Thermomicrobiales</taxon>
        <taxon>environmental samples</taxon>
    </lineage>
</organism>
<keyword evidence="1" id="KW-1133">Transmembrane helix</keyword>
<dbReference type="AlphaFoldDB" id="A0A6J4UJY5"/>
<feature type="transmembrane region" description="Helical" evidence="1">
    <location>
        <begin position="156"/>
        <end position="175"/>
    </location>
</feature>
<feature type="transmembrane region" description="Helical" evidence="1">
    <location>
        <begin position="86"/>
        <end position="109"/>
    </location>
</feature>
<evidence type="ECO:0000256" key="1">
    <source>
        <dbReference type="SAM" id="Phobius"/>
    </source>
</evidence>
<keyword evidence="1" id="KW-0812">Transmembrane</keyword>